<dbReference type="Proteomes" id="UP000503349">
    <property type="component" value="Chromosome 6"/>
</dbReference>
<feature type="region of interest" description="Disordered" evidence="2">
    <location>
        <begin position="198"/>
        <end position="221"/>
    </location>
</feature>
<feature type="transmembrane region" description="Helical" evidence="3">
    <location>
        <begin position="14"/>
        <end position="35"/>
    </location>
</feature>
<reference evidence="5" key="2">
    <citation type="submission" date="2019-02" db="EMBL/GenBank/DDBJ databases">
        <title>Opniocepnalus argus Var Kimnra genome.</title>
        <authorList>
            <person name="Zhou C."/>
            <person name="Xiao S."/>
        </authorList>
    </citation>
    <scope>NUCLEOTIDE SEQUENCE [LARGE SCALE GENOMIC DNA]</scope>
</reference>
<keyword evidence="1" id="KW-0175">Coiled coil</keyword>
<evidence type="ECO:0000313" key="5">
    <source>
        <dbReference type="Proteomes" id="UP000503349"/>
    </source>
</evidence>
<gene>
    <name evidence="4" type="ORF">EXN66_Car006208</name>
</gene>
<evidence type="ECO:0000256" key="3">
    <source>
        <dbReference type="SAM" id="Phobius"/>
    </source>
</evidence>
<keyword evidence="5" id="KW-1185">Reference proteome</keyword>
<dbReference type="AlphaFoldDB" id="A0A6G1PJS8"/>
<keyword evidence="3" id="KW-1133">Transmembrane helix</keyword>
<feature type="coiled-coil region" evidence="1">
    <location>
        <begin position="67"/>
        <end position="150"/>
    </location>
</feature>
<accession>A0A6G1PJS8</accession>
<evidence type="ECO:0000256" key="1">
    <source>
        <dbReference type="SAM" id="Coils"/>
    </source>
</evidence>
<evidence type="ECO:0000313" key="4">
    <source>
        <dbReference type="EMBL" id="KAF3690535.1"/>
    </source>
</evidence>
<sequence>MAASSKSSQTTKNVVIALLALWSIISLIVIVVWATSPDMKSSAQCRHELKEANVKLEGSRVMWDKNKIALEEMVEKEREEKDRQTVEIMLLLGRLNATNATLEQCRQEIVVLMGNISVLEENNEQLRQTEANLTAELRLQEDHIEILQANLTQAFHETQSCFSLKTAAESQMLAAQSQTRACESNKQYLQKKLSSCTPKSAVVKPTPPPKPQKQEEDSDSAAPPLACISALALLMCSALHLIT</sequence>
<keyword evidence="3" id="KW-0812">Transmembrane</keyword>
<reference evidence="4 5" key="1">
    <citation type="submission" date="2019-02" db="EMBL/GenBank/DDBJ databases">
        <title>Opniocepnalus argus genome.</title>
        <authorList>
            <person name="Zhou C."/>
            <person name="Xiao S."/>
        </authorList>
    </citation>
    <scope>NUCLEOTIDE SEQUENCE [LARGE SCALE GENOMIC DNA]</scope>
    <source>
        <strain evidence="4">OARG1902GOOAL</strain>
        <tissue evidence="4">Muscle</tissue>
    </source>
</reference>
<protein>
    <submittedName>
        <fullName evidence="4">Uncharacterized protein</fullName>
    </submittedName>
</protein>
<evidence type="ECO:0000256" key="2">
    <source>
        <dbReference type="SAM" id="MobiDB-lite"/>
    </source>
</evidence>
<keyword evidence="3" id="KW-0472">Membrane</keyword>
<dbReference type="EMBL" id="CM015717">
    <property type="protein sequence ID" value="KAF3690535.1"/>
    <property type="molecule type" value="Genomic_DNA"/>
</dbReference>
<organism evidence="4 5">
    <name type="scientific">Channa argus</name>
    <name type="common">Northern snakehead</name>
    <name type="synonym">Ophicephalus argus</name>
    <dbReference type="NCBI Taxonomy" id="215402"/>
    <lineage>
        <taxon>Eukaryota</taxon>
        <taxon>Metazoa</taxon>
        <taxon>Chordata</taxon>
        <taxon>Craniata</taxon>
        <taxon>Vertebrata</taxon>
        <taxon>Euteleostomi</taxon>
        <taxon>Actinopterygii</taxon>
        <taxon>Neopterygii</taxon>
        <taxon>Teleostei</taxon>
        <taxon>Neoteleostei</taxon>
        <taxon>Acanthomorphata</taxon>
        <taxon>Anabantaria</taxon>
        <taxon>Anabantiformes</taxon>
        <taxon>Channoidei</taxon>
        <taxon>Channidae</taxon>
        <taxon>Channa</taxon>
    </lineage>
</organism>
<proteinExistence type="predicted"/>
<name>A0A6G1PJS8_CHAAH</name>